<organism evidence="3 4">
    <name type="scientific">Mariniphaga anaerophila</name>
    <dbReference type="NCBI Taxonomy" id="1484053"/>
    <lineage>
        <taxon>Bacteria</taxon>
        <taxon>Pseudomonadati</taxon>
        <taxon>Bacteroidota</taxon>
        <taxon>Bacteroidia</taxon>
        <taxon>Marinilabiliales</taxon>
        <taxon>Prolixibacteraceae</taxon>
        <taxon>Mariniphaga</taxon>
    </lineage>
</organism>
<dbReference type="Gene3D" id="2.60.40.10">
    <property type="entry name" value="Immunoglobulins"/>
    <property type="match status" value="1"/>
</dbReference>
<dbReference type="PANTHER" id="PTHR22901:SF0">
    <property type="entry name" value="SIALATE O-ACETYLESTERASE"/>
    <property type="match status" value="1"/>
</dbReference>
<accession>A0A1M5EW83</accession>
<dbReference type="InterPro" id="IPR036514">
    <property type="entry name" value="SGNH_hydro_sf"/>
</dbReference>
<keyword evidence="1" id="KW-0378">Hydrolase</keyword>
<dbReference type="InterPro" id="IPR039329">
    <property type="entry name" value="SIAE"/>
</dbReference>
<evidence type="ECO:0000256" key="1">
    <source>
        <dbReference type="ARBA" id="ARBA00022801"/>
    </source>
</evidence>
<sequence>MKHYFSTLTFLIFIFVTTGIQAEIKLPAIFGDNMVLQQQTEAAIWGKSEKNKTVKVTTSWNKKNYSTKADNEGNWKVKVQTPNAGGPYSITISDGKSLTLKNVLIGEVWVCSGQSNMQMTMSGYFNQPVTGANQAIATSRNEKIRLFTVKHEKSLEQQYNFSGDWQECLPENVAQFSAAAYFFGEMINETLGVPVGLICSSWGGTRIEPWISENGFGNFDWVNLPDKNSKEEFNQQVPTVLYNAMIAPMVGYSIRGGLWYQGEANRNQPKEYEKLMSGLIDNWRNEWGIGDFSFYYVQIAPFNYGPNSLNSAFLREAQFKASTAIQNIGMACAMDVGEEFCIHPANKKVVGERLAYLALANTYGMKGVEYSGPVLKEMTVEGSLVKLTFDHAKNGLTTFGKELKNFKVAGEDKRFVPATAHITRKGITLSSPLVEKPVAVRYAFDDFVIGELFNTEGLPASSFRTDDWEMK</sequence>
<proteinExistence type="predicted"/>
<dbReference type="PANTHER" id="PTHR22901">
    <property type="entry name" value="SIALATE O-ACETYLESTERASE"/>
    <property type="match status" value="1"/>
</dbReference>
<name>A0A1M5EW83_9BACT</name>
<dbReference type="STRING" id="1484053.SAMN05444274_11055"/>
<dbReference type="InterPro" id="IPR005181">
    <property type="entry name" value="SASA"/>
</dbReference>
<dbReference type="GO" id="GO:0001681">
    <property type="term" value="F:sialate O-acetylesterase activity"/>
    <property type="evidence" value="ECO:0007669"/>
    <property type="project" value="InterPro"/>
</dbReference>
<gene>
    <name evidence="3" type="ORF">SAMN05444274_11055</name>
</gene>
<evidence type="ECO:0000313" key="4">
    <source>
        <dbReference type="Proteomes" id="UP000184164"/>
    </source>
</evidence>
<evidence type="ECO:0000313" key="3">
    <source>
        <dbReference type="EMBL" id="SHF83500.1"/>
    </source>
</evidence>
<dbReference type="Pfam" id="PF03629">
    <property type="entry name" value="SASA"/>
    <property type="match status" value="1"/>
</dbReference>
<dbReference type="OrthoDB" id="9816001at2"/>
<dbReference type="EMBL" id="FQUM01000010">
    <property type="protein sequence ID" value="SHF83500.1"/>
    <property type="molecule type" value="Genomic_DNA"/>
</dbReference>
<dbReference type="RefSeq" id="WP_073003132.1">
    <property type="nucleotide sequence ID" value="NZ_FQUM01000010.1"/>
</dbReference>
<dbReference type="InterPro" id="IPR013783">
    <property type="entry name" value="Ig-like_fold"/>
</dbReference>
<dbReference type="GO" id="GO:0005975">
    <property type="term" value="P:carbohydrate metabolic process"/>
    <property type="evidence" value="ECO:0007669"/>
    <property type="project" value="TreeGrafter"/>
</dbReference>
<keyword evidence="4" id="KW-1185">Reference proteome</keyword>
<dbReference type="Gene3D" id="3.40.50.1110">
    <property type="entry name" value="SGNH hydrolase"/>
    <property type="match status" value="1"/>
</dbReference>
<protein>
    <submittedName>
        <fullName evidence="3">Sialate O-acetylesterase</fullName>
    </submittedName>
</protein>
<reference evidence="4" key="1">
    <citation type="submission" date="2016-11" db="EMBL/GenBank/DDBJ databases">
        <authorList>
            <person name="Varghese N."/>
            <person name="Submissions S."/>
        </authorList>
    </citation>
    <scope>NUCLEOTIDE SEQUENCE [LARGE SCALE GENOMIC DNA]</scope>
    <source>
        <strain evidence="4">DSM 26910</strain>
    </source>
</reference>
<dbReference type="Proteomes" id="UP000184164">
    <property type="component" value="Unassembled WGS sequence"/>
</dbReference>
<feature type="domain" description="Sialate O-acetylesterase" evidence="2">
    <location>
        <begin position="107"/>
        <end position="355"/>
    </location>
</feature>
<dbReference type="AlphaFoldDB" id="A0A1M5EW83"/>
<dbReference type="SUPFAM" id="SSF52266">
    <property type="entry name" value="SGNH hydrolase"/>
    <property type="match status" value="1"/>
</dbReference>
<evidence type="ECO:0000259" key="2">
    <source>
        <dbReference type="Pfam" id="PF03629"/>
    </source>
</evidence>